<feature type="signal peptide" evidence="1">
    <location>
        <begin position="1"/>
        <end position="22"/>
    </location>
</feature>
<accession>A0AA51X773</accession>
<keyword evidence="1" id="KW-0732">Signal</keyword>
<dbReference type="RefSeq" id="WP_309202764.1">
    <property type="nucleotide sequence ID" value="NZ_CP133548.1"/>
</dbReference>
<feature type="chain" id="PRO_5041315956" evidence="1">
    <location>
        <begin position="23"/>
        <end position="183"/>
    </location>
</feature>
<dbReference type="Proteomes" id="UP001239782">
    <property type="component" value="Chromosome"/>
</dbReference>
<reference evidence="2 3" key="1">
    <citation type="submission" date="2023-08" db="EMBL/GenBank/DDBJ databases">
        <title>Pleionea litopenaei sp. nov., isolated from stomach of juvenile Litopenaeus vannamei.</title>
        <authorList>
            <person name="Rho A.M."/>
            <person name="Hwang C.Y."/>
        </authorList>
    </citation>
    <scope>NUCLEOTIDE SEQUENCE [LARGE SCALE GENOMIC DNA]</scope>
    <source>
        <strain evidence="2 3">HL-JVS1</strain>
    </source>
</reference>
<keyword evidence="3" id="KW-1185">Reference proteome</keyword>
<dbReference type="AlphaFoldDB" id="A0AA51X773"/>
<evidence type="ECO:0000313" key="2">
    <source>
        <dbReference type="EMBL" id="WMS87624.1"/>
    </source>
</evidence>
<sequence length="183" mass="20642">MKFIVIIAVLLSTLQGCIQSYAESSSTAATRTFQCDKVTIQLPKDFKAKNMVSLGWGAVNVCKYVMDDKSDIEVKLSIDYGLKTPEMNFSTEESSAIAKYLAGLEYQFYNNMNDNQLEFSGPSIVIIKNKPFFCTLAIIKNGPRNRHCTYFSNELTVQVKYQYSSQSNLSVDRLDNSIESLDF</sequence>
<proteinExistence type="predicted"/>
<dbReference type="PROSITE" id="PS51257">
    <property type="entry name" value="PROKAR_LIPOPROTEIN"/>
    <property type="match status" value="1"/>
</dbReference>
<protein>
    <submittedName>
        <fullName evidence="2">Uncharacterized protein</fullName>
    </submittedName>
</protein>
<name>A0AA51X773_9GAMM</name>
<evidence type="ECO:0000256" key="1">
    <source>
        <dbReference type="SAM" id="SignalP"/>
    </source>
</evidence>
<evidence type="ECO:0000313" key="3">
    <source>
        <dbReference type="Proteomes" id="UP001239782"/>
    </source>
</evidence>
<gene>
    <name evidence="2" type="ORF">Q9312_01555</name>
</gene>
<dbReference type="KEGG" id="plei:Q9312_01555"/>
<dbReference type="EMBL" id="CP133548">
    <property type="protein sequence ID" value="WMS87624.1"/>
    <property type="molecule type" value="Genomic_DNA"/>
</dbReference>
<organism evidence="2 3">
    <name type="scientific">Pleionea litopenaei</name>
    <dbReference type="NCBI Taxonomy" id="3070815"/>
    <lineage>
        <taxon>Bacteria</taxon>
        <taxon>Pseudomonadati</taxon>
        <taxon>Pseudomonadota</taxon>
        <taxon>Gammaproteobacteria</taxon>
        <taxon>Oceanospirillales</taxon>
        <taxon>Pleioneaceae</taxon>
        <taxon>Pleionea</taxon>
    </lineage>
</organism>